<evidence type="ECO:0000256" key="1">
    <source>
        <dbReference type="ARBA" id="ARBA00004651"/>
    </source>
</evidence>
<dbReference type="SUPFAM" id="SSF116726">
    <property type="entry name" value="TrkA C-terminal domain-like"/>
    <property type="match status" value="2"/>
</dbReference>
<keyword evidence="11" id="KW-1185">Reference proteome</keyword>
<dbReference type="InterPro" id="IPR050144">
    <property type="entry name" value="AAE_transporter"/>
</dbReference>
<dbReference type="Pfam" id="PF02080">
    <property type="entry name" value="TrkA_C"/>
    <property type="match status" value="1"/>
</dbReference>
<reference evidence="11" key="1">
    <citation type="journal article" date="2008" name="Science">
        <title>Genome of an endosymbiont coupling N2 fixation to cellulolysis within RT protist cells in termite gut.</title>
        <authorList>
            <person name="Hongoh Y."/>
            <person name="Sharma V.K."/>
            <person name="Prakash T."/>
            <person name="Noda S."/>
            <person name="Toh H."/>
            <person name="Taylor T.D."/>
            <person name="Kudo T."/>
            <person name="Sakaki Y."/>
            <person name="Toyoda A."/>
            <person name="Hattori M."/>
            <person name="Ohkuma M."/>
        </authorList>
    </citation>
    <scope>NUCLEOTIDE SEQUENCE [LARGE SCALE GENOMIC DNA]</scope>
</reference>
<feature type="transmembrane region" description="Helical" evidence="8">
    <location>
        <begin position="37"/>
        <end position="54"/>
    </location>
</feature>
<dbReference type="Proteomes" id="UP000000723">
    <property type="component" value="Chromosome"/>
</dbReference>
<evidence type="ECO:0000259" key="9">
    <source>
        <dbReference type="PROSITE" id="PS51202"/>
    </source>
</evidence>
<dbReference type="PANTHER" id="PTHR30445">
    <property type="entry name" value="K(+)_H(+) ANTIPORTER SUBUNIT KHTT"/>
    <property type="match status" value="1"/>
</dbReference>
<gene>
    <name evidence="10" type="ordered locus">CFPG_328</name>
</gene>
<sequence>MYDFFTKQSSASTMLYLCLTAFTGVILGKLEIKGIKLGIAGVLFSGIFISHFGVPIDSHILYFIRDFGLVLFVYSIGLSMGPRFFTSFKKDGLILNLLAIGVVLGGFGIACLIYYFTDLSSAVIVGTLCGAVTNTPSLGAAQQVLAEQGAGDIIVSETGMAYAIAYPFGILGIIITMLLIRLFFKIDVNAEIENYTKTSDKAKMNLQSVEITVSNHNLLGKNIDYIKHIIDKELAISRIIRNGESFIATDAEILQEGDIICGVSSQNLINNLEIKIGKSKIVKSKEGIPGPLSIINVLLTNQKLSGKTIEQIGIYRRYPANITRIYRSGIKILPTLNTTLELGDTIRIVGKQEILNDVKKELGNSINELAKPNIISIFLGIFVGILLGSLPVFIPGIPAPAKLGLAGGPLLVAILLGYKGHISKLNFYMTPGANLFMRELGIILFPSCVGLLSGEKFVKTIQNGGWQWMLYGIAITLIPILVVGIIARLLKINYLKICGFISGSMSMPPLEFDNSIVPVQAQAAAYATVYPITMFLRVLFAQIFCLVLK</sequence>
<dbReference type="PROSITE" id="PS51202">
    <property type="entry name" value="RCK_C"/>
    <property type="match status" value="1"/>
</dbReference>
<feature type="transmembrane region" description="Helical" evidence="8">
    <location>
        <begin position="403"/>
        <end position="423"/>
    </location>
</feature>
<comment type="subcellular location">
    <subcellularLocation>
        <location evidence="1">Cell membrane</location>
        <topology evidence="1">Multi-pass membrane protein</topology>
    </subcellularLocation>
</comment>
<dbReference type="eggNOG" id="COG0569">
    <property type="taxonomic scope" value="Bacteria"/>
</dbReference>
<evidence type="ECO:0000256" key="8">
    <source>
        <dbReference type="SAM" id="Phobius"/>
    </source>
</evidence>
<evidence type="ECO:0000256" key="6">
    <source>
        <dbReference type="ARBA" id="ARBA00022989"/>
    </source>
</evidence>
<comment type="similarity">
    <text evidence="2">Belongs to the AAE transporter (TC 2.A.81) family.</text>
</comment>
<dbReference type="GO" id="GO:0005886">
    <property type="term" value="C:plasma membrane"/>
    <property type="evidence" value="ECO:0007669"/>
    <property type="project" value="UniProtKB-SubCell"/>
</dbReference>
<evidence type="ECO:0000256" key="7">
    <source>
        <dbReference type="ARBA" id="ARBA00023136"/>
    </source>
</evidence>
<evidence type="ECO:0000313" key="11">
    <source>
        <dbReference type="Proteomes" id="UP000000723"/>
    </source>
</evidence>
<dbReference type="KEGG" id="aps:CFPG_328"/>
<organism evidence="10 11">
    <name type="scientific">Azobacteroides pseudotrichonymphae genomovar. CFP2</name>
    <dbReference type="NCBI Taxonomy" id="511995"/>
    <lineage>
        <taxon>Bacteria</taxon>
        <taxon>Pseudomonadati</taxon>
        <taxon>Bacteroidota</taxon>
        <taxon>Bacteroidia</taxon>
        <taxon>Bacteroidales</taxon>
        <taxon>Candidatus Azobacteroides</taxon>
    </lineage>
</organism>
<dbReference type="AlphaFoldDB" id="B6YQW9"/>
<dbReference type="GO" id="GO:0006813">
    <property type="term" value="P:potassium ion transport"/>
    <property type="evidence" value="ECO:0007669"/>
    <property type="project" value="InterPro"/>
</dbReference>
<feature type="transmembrane region" description="Helical" evidence="8">
    <location>
        <begin position="374"/>
        <end position="397"/>
    </location>
</feature>
<evidence type="ECO:0000313" key="10">
    <source>
        <dbReference type="EMBL" id="BAG83591.1"/>
    </source>
</evidence>
<keyword evidence="6 8" id="KW-1133">Transmembrane helix</keyword>
<feature type="transmembrane region" description="Helical" evidence="8">
    <location>
        <begin position="93"/>
        <end position="116"/>
    </location>
</feature>
<dbReference type="NCBIfam" id="NF003007">
    <property type="entry name" value="PRK03818.1"/>
    <property type="match status" value="1"/>
</dbReference>
<dbReference type="InterPro" id="IPR036721">
    <property type="entry name" value="RCK_C_sf"/>
</dbReference>
<dbReference type="Pfam" id="PF06826">
    <property type="entry name" value="Asp-Al_Ex"/>
    <property type="match status" value="2"/>
</dbReference>
<protein>
    <submittedName>
        <fullName evidence="10">Permease YidE homolog protein</fullName>
    </submittedName>
</protein>
<dbReference type="eggNOG" id="COG2985">
    <property type="taxonomic scope" value="Bacteria"/>
</dbReference>
<feature type="transmembrane region" description="Helical" evidence="8">
    <location>
        <begin position="466"/>
        <end position="487"/>
    </location>
</feature>
<keyword evidence="3" id="KW-0813">Transport</keyword>
<evidence type="ECO:0000256" key="3">
    <source>
        <dbReference type="ARBA" id="ARBA00022448"/>
    </source>
</evidence>
<name>B6YQW9_AZOPC</name>
<feature type="transmembrane region" description="Helical" evidence="8">
    <location>
        <begin position="12"/>
        <end position="30"/>
    </location>
</feature>
<dbReference type="HOGENOM" id="CLU_035023_3_1_10"/>
<feature type="transmembrane region" description="Helical" evidence="8">
    <location>
        <begin position="60"/>
        <end position="81"/>
    </location>
</feature>
<keyword evidence="5 8" id="KW-0812">Transmembrane</keyword>
<dbReference type="InterPro" id="IPR006037">
    <property type="entry name" value="RCK_C"/>
</dbReference>
<proteinExistence type="inferred from homology"/>
<dbReference type="EMBL" id="AP010656">
    <property type="protein sequence ID" value="BAG83591.1"/>
    <property type="molecule type" value="Genomic_DNA"/>
</dbReference>
<keyword evidence="7 8" id="KW-0472">Membrane</keyword>
<evidence type="ECO:0000256" key="2">
    <source>
        <dbReference type="ARBA" id="ARBA00009854"/>
    </source>
</evidence>
<dbReference type="GO" id="GO:0008324">
    <property type="term" value="F:monoatomic cation transmembrane transporter activity"/>
    <property type="evidence" value="ECO:0007669"/>
    <property type="project" value="InterPro"/>
</dbReference>
<keyword evidence="4" id="KW-1003">Cell membrane</keyword>
<dbReference type="NCBIfam" id="TIGR01625">
    <property type="entry name" value="YidE_YbjL_dupl"/>
    <property type="match status" value="2"/>
</dbReference>
<evidence type="ECO:0000256" key="4">
    <source>
        <dbReference type="ARBA" id="ARBA00022475"/>
    </source>
</evidence>
<feature type="domain" description="RCK C-terminal" evidence="9">
    <location>
        <begin position="280"/>
        <end position="364"/>
    </location>
</feature>
<feature type="transmembrane region" description="Helical" evidence="8">
    <location>
        <begin position="524"/>
        <end position="548"/>
    </location>
</feature>
<dbReference type="RefSeq" id="WP_012573352.1">
    <property type="nucleotide sequence ID" value="NC_011565.1"/>
</dbReference>
<evidence type="ECO:0000256" key="5">
    <source>
        <dbReference type="ARBA" id="ARBA00022692"/>
    </source>
</evidence>
<accession>B6YQW9</accession>
<dbReference type="PANTHER" id="PTHR30445:SF3">
    <property type="entry name" value="TRANSPORT PROTEIN YIDE-RELATED"/>
    <property type="match status" value="1"/>
</dbReference>
<dbReference type="Gene3D" id="3.30.70.1450">
    <property type="entry name" value="Regulator of K+ conductance, C-terminal domain"/>
    <property type="match status" value="2"/>
</dbReference>
<dbReference type="InterPro" id="IPR006512">
    <property type="entry name" value="YidE_YbjL"/>
</dbReference>
<feature type="transmembrane region" description="Helical" evidence="8">
    <location>
        <begin position="164"/>
        <end position="184"/>
    </location>
</feature>